<organism evidence="2 3">
    <name type="scientific">Neisseria meningitidis (strain alpha14)</name>
    <dbReference type="NCBI Taxonomy" id="662598"/>
    <lineage>
        <taxon>Bacteria</taxon>
        <taxon>Pseudomonadati</taxon>
        <taxon>Pseudomonadota</taxon>
        <taxon>Betaproteobacteria</taxon>
        <taxon>Neisseriales</taxon>
        <taxon>Neisseriaceae</taxon>
        <taxon>Neisseria</taxon>
    </lineage>
</organism>
<dbReference type="KEGG" id="nmi:NMO_0901"/>
<evidence type="ECO:0000256" key="1">
    <source>
        <dbReference type="SAM" id="MobiDB-lite"/>
    </source>
</evidence>
<evidence type="ECO:0000313" key="2">
    <source>
        <dbReference type="EMBL" id="CBA05612.1"/>
    </source>
</evidence>
<feature type="compositionally biased region" description="Basic residues" evidence="1">
    <location>
        <begin position="58"/>
        <end position="70"/>
    </location>
</feature>
<feature type="region of interest" description="Disordered" evidence="1">
    <location>
        <begin position="1"/>
        <end position="221"/>
    </location>
</feature>
<accession>C6S6R9</accession>
<feature type="compositionally biased region" description="Basic residues" evidence="1">
    <location>
        <begin position="160"/>
        <end position="173"/>
    </location>
</feature>
<dbReference type="AlphaFoldDB" id="C6S6R9"/>
<dbReference type="EMBL" id="AM889136">
    <property type="protein sequence ID" value="CBA05612.1"/>
    <property type="molecule type" value="Genomic_DNA"/>
</dbReference>
<feature type="compositionally biased region" description="Basic and acidic residues" evidence="1">
    <location>
        <begin position="96"/>
        <end position="118"/>
    </location>
</feature>
<gene>
    <name evidence="2" type="ordered locus">NMO_0901</name>
</gene>
<protein>
    <submittedName>
        <fullName evidence="2">Putative phage associated protein</fullName>
    </submittedName>
</protein>
<evidence type="ECO:0000313" key="3">
    <source>
        <dbReference type="Proteomes" id="UP000002054"/>
    </source>
</evidence>
<reference evidence="2 3" key="1">
    <citation type="journal article" date="2008" name="Proc. Natl. Acad. Sci. U.S.A.">
        <title>Whole-genome comparison of disease and carriage strains provides insights into virulence evolution in Neisseria meningitidis.</title>
        <authorList>
            <person name="Schoen C."/>
            <person name="Blom J."/>
            <person name="Claus H."/>
            <person name="Schramm-Glueck A."/>
            <person name="Brandt P."/>
            <person name="Mueller T."/>
            <person name="Goesmann A."/>
            <person name="Joseph B."/>
            <person name="Konietzny S."/>
            <person name="Kurzai O."/>
            <person name="Schmitt C."/>
            <person name="Friedrich T."/>
            <person name="Linke B."/>
            <person name="Vogel U."/>
            <person name="Frosch M."/>
        </authorList>
    </citation>
    <scope>NUCLEOTIDE SEQUENCE [LARGE SCALE GENOMIC DNA]</scope>
    <source>
        <strain evidence="3">alpha14</strain>
    </source>
</reference>
<name>C6S6R9_NEIML</name>
<proteinExistence type="predicted"/>
<dbReference type="Proteomes" id="UP000002054">
    <property type="component" value="Chromosome"/>
</dbReference>
<dbReference type="HOGENOM" id="CLU_1249509_0_0_4"/>
<sequence length="221" mass="24598">MGLSIIVYGRLPSGGRHSRKSGNPVTEKPQESIGKNRNPTAVIPAQAGIQKRNATGIYRKKQKPPPRHSRAGGNPKTQRNRNLSEKTETPTASFPRRRESRNTTRQDFIGKNRNPTDRHSRKSGNPKTQRNRNPSEKTETPPTVIPAKAGIQKRNATGIYRKKQKPHRRHSRKSGNPATEKPQESISKNRNPTAVIPAKAGIQTRRHGILPDKTVSLDSTS</sequence>